<proteinExistence type="predicted"/>
<evidence type="ECO:0000256" key="1">
    <source>
        <dbReference type="SAM" id="MobiDB-lite"/>
    </source>
</evidence>
<feature type="compositionally biased region" description="Basic and acidic residues" evidence="1">
    <location>
        <begin position="140"/>
        <end position="151"/>
    </location>
</feature>
<feature type="transmembrane region" description="Helical" evidence="2">
    <location>
        <begin position="37"/>
        <end position="59"/>
    </location>
</feature>
<dbReference type="AlphaFoldDB" id="A0AAN9GB80"/>
<accession>A0AAN9GB80</accession>
<keyword evidence="4" id="KW-1185">Reference proteome</keyword>
<keyword evidence="2" id="KW-0472">Membrane</keyword>
<dbReference type="Proteomes" id="UP001374579">
    <property type="component" value="Unassembled WGS sequence"/>
</dbReference>
<keyword evidence="2" id="KW-0812">Transmembrane</keyword>
<evidence type="ECO:0000313" key="3">
    <source>
        <dbReference type="EMBL" id="KAK7102558.1"/>
    </source>
</evidence>
<comment type="caution">
    <text evidence="3">The sequence shown here is derived from an EMBL/GenBank/DDBJ whole genome shotgun (WGS) entry which is preliminary data.</text>
</comment>
<protein>
    <submittedName>
        <fullName evidence="3">Uncharacterized protein</fullName>
    </submittedName>
</protein>
<sequence length="241" mass="26846">MGDQSVLDPACPPPVACSHSGQQFGTTTKSNTFPTEAVLGGTLGGLSVIALALIIYASFKHWNRTRRRHHSHYRRSQAAHRKKNTLTLFGDPPLFTYDITGLPKPLHSYAHMQPDVYIARPYMSPRRQMNQRHALAAMLDPRDDSSEREFCPRGGGGAGGADDSHYEPSIIAGSFVYHPPSNLPPHLTRTPHTHLPAPSPHEMHPDLSYDSFKNDHLYDSNTRGMTSSTLNNHHHPPDFYL</sequence>
<gene>
    <name evidence="3" type="ORF">V1264_020757</name>
</gene>
<evidence type="ECO:0000313" key="4">
    <source>
        <dbReference type="Proteomes" id="UP001374579"/>
    </source>
</evidence>
<feature type="region of interest" description="Disordered" evidence="1">
    <location>
        <begin position="140"/>
        <end position="165"/>
    </location>
</feature>
<feature type="region of interest" description="Disordered" evidence="1">
    <location>
        <begin position="181"/>
        <end position="204"/>
    </location>
</feature>
<evidence type="ECO:0000256" key="2">
    <source>
        <dbReference type="SAM" id="Phobius"/>
    </source>
</evidence>
<organism evidence="3 4">
    <name type="scientific">Littorina saxatilis</name>
    <dbReference type="NCBI Taxonomy" id="31220"/>
    <lineage>
        <taxon>Eukaryota</taxon>
        <taxon>Metazoa</taxon>
        <taxon>Spiralia</taxon>
        <taxon>Lophotrochozoa</taxon>
        <taxon>Mollusca</taxon>
        <taxon>Gastropoda</taxon>
        <taxon>Caenogastropoda</taxon>
        <taxon>Littorinimorpha</taxon>
        <taxon>Littorinoidea</taxon>
        <taxon>Littorinidae</taxon>
        <taxon>Littorina</taxon>
    </lineage>
</organism>
<name>A0AAN9GB80_9CAEN</name>
<dbReference type="EMBL" id="JBAMIC010000010">
    <property type="protein sequence ID" value="KAK7102558.1"/>
    <property type="molecule type" value="Genomic_DNA"/>
</dbReference>
<keyword evidence="2" id="KW-1133">Transmembrane helix</keyword>
<reference evidence="3 4" key="1">
    <citation type="submission" date="2024-02" db="EMBL/GenBank/DDBJ databases">
        <title>Chromosome-scale genome assembly of the rough periwinkle Littorina saxatilis.</title>
        <authorList>
            <person name="De Jode A."/>
            <person name="Faria R."/>
            <person name="Formenti G."/>
            <person name="Sims Y."/>
            <person name="Smith T.P."/>
            <person name="Tracey A."/>
            <person name="Wood J.M.D."/>
            <person name="Zagrodzka Z.B."/>
            <person name="Johannesson K."/>
            <person name="Butlin R.K."/>
            <person name="Leder E.H."/>
        </authorList>
    </citation>
    <scope>NUCLEOTIDE SEQUENCE [LARGE SCALE GENOMIC DNA]</scope>
    <source>
        <strain evidence="3">Snail1</strain>
        <tissue evidence="3">Muscle</tissue>
    </source>
</reference>